<reference evidence="11 12" key="1">
    <citation type="submission" date="2016-12" db="EMBL/GenBank/DDBJ databases">
        <title>Amycolatopsis keratiniphila subsp. keratiniphila genome sequencing and assembly.</title>
        <authorList>
            <person name="Mayilraj S."/>
            <person name="Kaur N."/>
        </authorList>
    </citation>
    <scope>NUCLEOTIDE SEQUENCE [LARGE SCALE GENOMIC DNA]</scope>
    <source>
        <strain evidence="11 12">DSM 44409</strain>
    </source>
</reference>
<dbReference type="GO" id="GO:0016020">
    <property type="term" value="C:membrane"/>
    <property type="evidence" value="ECO:0007669"/>
    <property type="project" value="InterPro"/>
</dbReference>
<dbReference type="Proteomes" id="UP000076660">
    <property type="component" value="Unassembled WGS sequence"/>
</dbReference>
<evidence type="ECO:0000256" key="3">
    <source>
        <dbReference type="ARBA" id="ARBA00022553"/>
    </source>
</evidence>
<name>A0A1W2LZI7_9PSEU</name>
<sequence length="539" mass="56945">MHVSQFLTAISRRPGEFAREIVTRAQETSRREFVVEAALIAVCLAADVSSDAFLDDRGLGQLAGLAAVYAGLLLVRHLFPVLALLAAVLLLYPYGVGGISMLVVIYWAGYRIAGWQRAFAAFTAAMAVSLVVSGDLTTLAVGPLSVAPRLALVLLGVLMPFLLGRFAAQRSRLALALAWQDRHIRRERALLATQARMRERNRIAQDMHDGLGHRLSLISVLSGVVNQNPNLPPEVLPTLDALRTTANAAAAELQDVVGALAPDSDPGDEPGAHTADAIPGLIDTARATGTEIGYHHLPPPDSLSASTSHAAYRIVQEGLTNACKHAPGAAITATVTYEPDAVLVELHNDKPPAPIEQPAPSTRLGLIGLTERVRIAGGALHAGPTPDGGFRVAAILPYDSPAEAPSTVDDSEVDLDYTRSRRFNVHAGTSALVAVAACLLGALILLVWIGISDGGSSVPAKLYDSIPVGTEESAVRDLLPAPTDSALLTIRAGAPPEPESASCLYYLAAEQPSTTPEFIAFRFCFADGRLVDKQTYTTT</sequence>
<dbReference type="InterPro" id="IPR011712">
    <property type="entry name" value="Sig_transdc_His_kin_sub3_dim/P"/>
</dbReference>
<dbReference type="GO" id="GO:0046983">
    <property type="term" value="F:protein dimerization activity"/>
    <property type="evidence" value="ECO:0007669"/>
    <property type="project" value="InterPro"/>
</dbReference>
<evidence type="ECO:0000256" key="1">
    <source>
        <dbReference type="ARBA" id="ARBA00000085"/>
    </source>
</evidence>
<keyword evidence="9" id="KW-1133">Transmembrane helix</keyword>
<keyword evidence="3" id="KW-0597">Phosphoprotein</keyword>
<keyword evidence="7" id="KW-0067">ATP-binding</keyword>
<dbReference type="Gene3D" id="1.20.5.1930">
    <property type="match status" value="1"/>
</dbReference>
<feature type="domain" description="Signal transduction histidine kinase subgroup 3 dimerisation and phosphoacceptor" evidence="10">
    <location>
        <begin position="199"/>
        <end position="264"/>
    </location>
</feature>
<evidence type="ECO:0000259" key="10">
    <source>
        <dbReference type="Pfam" id="PF07730"/>
    </source>
</evidence>
<organism evidence="11 12">
    <name type="scientific">Amycolatopsis keratiniphila subsp. keratiniphila</name>
    <dbReference type="NCBI Taxonomy" id="227715"/>
    <lineage>
        <taxon>Bacteria</taxon>
        <taxon>Bacillati</taxon>
        <taxon>Actinomycetota</taxon>
        <taxon>Actinomycetes</taxon>
        <taxon>Pseudonocardiales</taxon>
        <taxon>Pseudonocardiaceae</taxon>
        <taxon>Amycolatopsis</taxon>
        <taxon>Amycolatopsis japonica group</taxon>
    </lineage>
</organism>
<feature type="transmembrane region" description="Helical" evidence="9">
    <location>
        <begin position="59"/>
        <end position="79"/>
    </location>
</feature>
<gene>
    <name evidence="11" type="ORF">AVR91_0210720</name>
</gene>
<evidence type="ECO:0000256" key="2">
    <source>
        <dbReference type="ARBA" id="ARBA00012438"/>
    </source>
</evidence>
<feature type="transmembrane region" description="Helical" evidence="9">
    <location>
        <begin position="429"/>
        <end position="451"/>
    </location>
</feature>
<evidence type="ECO:0000313" key="12">
    <source>
        <dbReference type="Proteomes" id="UP000076660"/>
    </source>
</evidence>
<evidence type="ECO:0000256" key="7">
    <source>
        <dbReference type="ARBA" id="ARBA00022840"/>
    </source>
</evidence>
<evidence type="ECO:0000256" key="8">
    <source>
        <dbReference type="ARBA" id="ARBA00023012"/>
    </source>
</evidence>
<dbReference type="EC" id="2.7.13.3" evidence="2"/>
<dbReference type="GO" id="GO:0000155">
    <property type="term" value="F:phosphorelay sensor kinase activity"/>
    <property type="evidence" value="ECO:0007669"/>
    <property type="project" value="InterPro"/>
</dbReference>
<accession>A0A1W2LZI7</accession>
<dbReference type="Pfam" id="PF07730">
    <property type="entry name" value="HisKA_3"/>
    <property type="match status" value="1"/>
</dbReference>
<dbReference type="GO" id="GO:0005524">
    <property type="term" value="F:ATP binding"/>
    <property type="evidence" value="ECO:0007669"/>
    <property type="project" value="UniProtKB-KW"/>
</dbReference>
<keyword evidence="6" id="KW-0418">Kinase</keyword>
<feature type="transmembrane region" description="Helical" evidence="9">
    <location>
        <begin position="146"/>
        <end position="163"/>
    </location>
</feature>
<keyword evidence="9" id="KW-0812">Transmembrane</keyword>
<evidence type="ECO:0000256" key="5">
    <source>
        <dbReference type="ARBA" id="ARBA00022741"/>
    </source>
</evidence>
<comment type="caution">
    <text evidence="11">The sequence shown here is derived from an EMBL/GenBank/DDBJ whole genome shotgun (WGS) entry which is preliminary data.</text>
</comment>
<dbReference type="AlphaFoldDB" id="A0A1W2LZI7"/>
<feature type="transmembrane region" description="Helical" evidence="9">
    <location>
        <begin position="85"/>
        <end position="107"/>
    </location>
</feature>
<keyword evidence="9" id="KW-0472">Membrane</keyword>
<dbReference type="Gene3D" id="3.30.565.10">
    <property type="entry name" value="Histidine kinase-like ATPase, C-terminal domain"/>
    <property type="match status" value="1"/>
</dbReference>
<dbReference type="InterPro" id="IPR036890">
    <property type="entry name" value="HATPase_C_sf"/>
</dbReference>
<protein>
    <recommendedName>
        <fullName evidence="2">histidine kinase</fullName>
        <ecNumber evidence="2">2.7.13.3</ecNumber>
    </recommendedName>
</protein>
<keyword evidence="5" id="KW-0547">Nucleotide-binding</keyword>
<dbReference type="PANTHER" id="PTHR24421">
    <property type="entry name" value="NITRATE/NITRITE SENSOR PROTEIN NARX-RELATED"/>
    <property type="match status" value="1"/>
</dbReference>
<keyword evidence="4" id="KW-0808">Transferase</keyword>
<evidence type="ECO:0000256" key="9">
    <source>
        <dbReference type="SAM" id="Phobius"/>
    </source>
</evidence>
<feature type="transmembrane region" description="Helical" evidence="9">
    <location>
        <begin position="119"/>
        <end position="140"/>
    </location>
</feature>
<dbReference type="InterPro" id="IPR050482">
    <property type="entry name" value="Sensor_HK_TwoCompSys"/>
</dbReference>
<proteinExistence type="predicted"/>
<evidence type="ECO:0000256" key="4">
    <source>
        <dbReference type="ARBA" id="ARBA00022679"/>
    </source>
</evidence>
<evidence type="ECO:0000313" key="11">
    <source>
        <dbReference type="EMBL" id="ONF72647.1"/>
    </source>
</evidence>
<keyword evidence="8" id="KW-0902">Two-component regulatory system</keyword>
<dbReference type="SUPFAM" id="SSF55874">
    <property type="entry name" value="ATPase domain of HSP90 chaperone/DNA topoisomerase II/histidine kinase"/>
    <property type="match status" value="1"/>
</dbReference>
<dbReference type="PANTHER" id="PTHR24421:SF10">
    <property type="entry name" value="NITRATE_NITRITE SENSOR PROTEIN NARQ"/>
    <property type="match status" value="1"/>
</dbReference>
<dbReference type="EMBL" id="LQMT02000010">
    <property type="protein sequence ID" value="ONF72647.1"/>
    <property type="molecule type" value="Genomic_DNA"/>
</dbReference>
<comment type="catalytic activity">
    <reaction evidence="1">
        <text>ATP + protein L-histidine = ADP + protein N-phospho-L-histidine.</text>
        <dbReference type="EC" id="2.7.13.3"/>
    </reaction>
</comment>
<evidence type="ECO:0000256" key="6">
    <source>
        <dbReference type="ARBA" id="ARBA00022777"/>
    </source>
</evidence>
<dbReference type="CDD" id="cd16917">
    <property type="entry name" value="HATPase_UhpB-NarQ-NarX-like"/>
    <property type="match status" value="1"/>
</dbReference>